<proteinExistence type="inferred from homology"/>
<keyword evidence="4" id="KW-0342">GTP-binding</keyword>
<dbReference type="InterPro" id="IPR002912">
    <property type="entry name" value="ACT_dom"/>
</dbReference>
<keyword evidence="13" id="KW-0808">Transferase</keyword>
<dbReference type="Pfam" id="PF02824">
    <property type="entry name" value="TGS"/>
    <property type="match status" value="1"/>
</dbReference>
<dbReference type="AlphaFoldDB" id="A0AAJ1WT82"/>
<evidence type="ECO:0000313" key="14">
    <source>
        <dbReference type="Proteomes" id="UP001238450"/>
    </source>
</evidence>
<dbReference type="InterPro" id="IPR043519">
    <property type="entry name" value="NT_sf"/>
</dbReference>
<dbReference type="SMART" id="SM00954">
    <property type="entry name" value="RelA_SpoT"/>
    <property type="match status" value="1"/>
</dbReference>
<keyword evidence="14" id="KW-1185">Reference proteome</keyword>
<comment type="catalytic activity">
    <reaction evidence="8">
        <text>GTP + ATP = guanosine 3'-diphosphate 5'-triphosphate + AMP</text>
        <dbReference type="Rhea" id="RHEA:22088"/>
        <dbReference type="ChEBI" id="CHEBI:30616"/>
        <dbReference type="ChEBI" id="CHEBI:37565"/>
        <dbReference type="ChEBI" id="CHEBI:142410"/>
        <dbReference type="ChEBI" id="CHEBI:456215"/>
        <dbReference type="EC" id="2.7.6.5"/>
    </reaction>
</comment>
<evidence type="ECO:0000256" key="4">
    <source>
        <dbReference type="ARBA" id="ARBA00023134"/>
    </source>
</evidence>
<dbReference type="Gene3D" id="3.30.460.10">
    <property type="entry name" value="Beta Polymerase, domain 2"/>
    <property type="match status" value="1"/>
</dbReference>
<dbReference type="Proteomes" id="UP001238450">
    <property type="component" value="Unassembled WGS sequence"/>
</dbReference>
<dbReference type="Pfam" id="PF13328">
    <property type="entry name" value="HD_4"/>
    <property type="match status" value="1"/>
</dbReference>
<dbReference type="SUPFAM" id="SSF55021">
    <property type="entry name" value="ACT-like"/>
    <property type="match status" value="1"/>
</dbReference>
<evidence type="ECO:0000313" key="13">
    <source>
        <dbReference type="EMBL" id="MDQ0417763.1"/>
    </source>
</evidence>
<dbReference type="InterPro" id="IPR007685">
    <property type="entry name" value="RelA_SpoT"/>
</dbReference>
<dbReference type="InterPro" id="IPR045600">
    <property type="entry name" value="RelA/SpoT_AH_RIS"/>
</dbReference>
<dbReference type="SUPFAM" id="SSF81271">
    <property type="entry name" value="TGS-like"/>
    <property type="match status" value="1"/>
</dbReference>
<dbReference type="CDD" id="cd04876">
    <property type="entry name" value="ACT_RelA-SpoT"/>
    <property type="match status" value="1"/>
</dbReference>
<sequence length="739" mass="85252">MISKLFRERGDDWMNLLNPLLDLGRAYLAEEDLVHIERAYRFAEEAHRGQMRKSGDPFIIHPVAVTEILMGLKMDLSTLIAALLHDVVEDTDVELEEIQEQFGDAVALIVDGLTKLKRSFKYMSKSEHQAENYRKMFIAMAKDVRVVIIKLADRLHNMRTVQHMSEKKQIEYAEETLEIFAPLSHRLGISKIRWELEDLSLRYKEPQAYYRIASLMKKKRTEREHFLSEIIDTLKGRFEKYQIPLEDISGRPKHIYSIYRKMTLQHKPFNEIYDLMAVRVIVESLRDCYAVLGIVHTMWRPMPGRFKDYIAMPKNNLYQSLHTTVHGPRGEPIEIQIRTTEMHKTAEFGIAAHWAYKEGTSVEREQDFNEKLTWFREMMELQNDSNNAQEFVESIKGDWFKDTVFVFTPKSDVIELPAGSVPLDFAYRIHTEIGNKCVGSKVNGKIVPLDYKLRTGDQVQIITSKHSFGPSRDWLKLVKSSHARNKIRSWFKTQRKEESIAKGREMIEAVLKKNHFECSEVLKNDRLLEVSKKFNMNESDDLYAAVGYGGITAHEAYRRLTHGLRDEEPPTIAEAIANLPEIKPKKFYRSGPGVTVPGADNVMIRLSRCCNPVPGEEITGFITRGRGVSVHRLECPNIQTIEPERAIQVIWETDDPNRTYQVDIEISGFDRSGLLNDVLQAVSEQKADCFGVVARVHRKGFAAIHLTVSIKNSKHLRNVVEKIKRVPDVISVQRMFQQG</sequence>
<dbReference type="Gene3D" id="3.10.20.30">
    <property type="match status" value="1"/>
</dbReference>
<dbReference type="InterPro" id="IPR045865">
    <property type="entry name" value="ACT-like_dom_sf"/>
</dbReference>
<evidence type="ECO:0000256" key="9">
    <source>
        <dbReference type="RuleBase" id="RU003847"/>
    </source>
</evidence>
<evidence type="ECO:0000259" key="10">
    <source>
        <dbReference type="PROSITE" id="PS51671"/>
    </source>
</evidence>
<comment type="function">
    <text evidence="9">In eubacteria ppGpp (guanosine 3'-diphosphate 5'-diphosphate) is a mediator of the stringent response that coordinates a variety of cellular activities in response to changes in nutritional abundance.</text>
</comment>
<evidence type="ECO:0000256" key="7">
    <source>
        <dbReference type="ARBA" id="ARBA00033308"/>
    </source>
</evidence>
<name>A0AAJ1WT82_9BACL</name>
<evidence type="ECO:0000256" key="8">
    <source>
        <dbReference type="ARBA" id="ARBA00048244"/>
    </source>
</evidence>
<dbReference type="InterPro" id="IPR006674">
    <property type="entry name" value="HD_domain"/>
</dbReference>
<dbReference type="Gene3D" id="1.10.3210.10">
    <property type="entry name" value="Hypothetical protein af1432"/>
    <property type="match status" value="1"/>
</dbReference>
<dbReference type="Gene3D" id="3.30.70.260">
    <property type="match status" value="1"/>
</dbReference>
<dbReference type="SUPFAM" id="SSF109604">
    <property type="entry name" value="HD-domain/PDEase-like"/>
    <property type="match status" value="1"/>
</dbReference>
<protein>
    <recommendedName>
        <fullName evidence="3">GTP pyrophosphokinase</fullName>
        <ecNumber evidence="2">2.7.6.5</ecNumber>
    </recommendedName>
    <alternativeName>
        <fullName evidence="6">(p)ppGpp synthase</fullName>
    </alternativeName>
    <alternativeName>
        <fullName evidence="5">ATP:GTP 3'-pyrophosphotransferase</fullName>
    </alternativeName>
    <alternativeName>
        <fullName evidence="7">ppGpp synthase I</fullName>
    </alternativeName>
</protein>
<evidence type="ECO:0000256" key="1">
    <source>
        <dbReference type="ARBA" id="ARBA00004976"/>
    </source>
</evidence>
<dbReference type="CDD" id="cd05399">
    <property type="entry name" value="NT_Rel-Spo_like"/>
    <property type="match status" value="1"/>
</dbReference>
<dbReference type="PROSITE" id="PS51831">
    <property type="entry name" value="HD"/>
    <property type="match status" value="1"/>
</dbReference>
<reference evidence="13 14" key="1">
    <citation type="submission" date="2023-07" db="EMBL/GenBank/DDBJ databases">
        <title>Genomic Encyclopedia of Type Strains, Phase IV (KMG-IV): sequencing the most valuable type-strain genomes for metagenomic binning, comparative biology and taxonomic classification.</title>
        <authorList>
            <person name="Goeker M."/>
        </authorList>
    </citation>
    <scope>NUCLEOTIDE SEQUENCE [LARGE SCALE GENOMIC DNA]</scope>
    <source>
        <strain evidence="13 14">DSM 46876</strain>
    </source>
</reference>
<comment type="pathway">
    <text evidence="1">Purine metabolism; ppGpp biosynthesis; ppGpp from GTP: step 1/2.</text>
</comment>
<evidence type="ECO:0000259" key="11">
    <source>
        <dbReference type="PROSITE" id="PS51831"/>
    </source>
</evidence>
<dbReference type="NCBIfam" id="TIGR00691">
    <property type="entry name" value="spoT_relA"/>
    <property type="match status" value="1"/>
</dbReference>
<dbReference type="CDD" id="cd01668">
    <property type="entry name" value="TGS_RSH"/>
    <property type="match status" value="1"/>
</dbReference>
<evidence type="ECO:0000259" key="12">
    <source>
        <dbReference type="PROSITE" id="PS51880"/>
    </source>
</evidence>
<feature type="domain" description="HD" evidence="11">
    <location>
        <begin position="58"/>
        <end position="158"/>
    </location>
</feature>
<dbReference type="PANTHER" id="PTHR21262">
    <property type="entry name" value="GUANOSINE-3',5'-BIS DIPHOSPHATE 3'-PYROPHOSPHOHYDROLASE"/>
    <property type="match status" value="1"/>
</dbReference>
<evidence type="ECO:0000256" key="6">
    <source>
        <dbReference type="ARBA" id="ARBA00032407"/>
    </source>
</evidence>
<dbReference type="FunFam" id="3.30.460.10:FF:000001">
    <property type="entry name" value="GTP pyrophosphokinase RelA"/>
    <property type="match status" value="1"/>
</dbReference>
<dbReference type="Pfam" id="PF19296">
    <property type="entry name" value="RelA_AH_RIS"/>
    <property type="match status" value="1"/>
</dbReference>
<dbReference type="GO" id="GO:0015969">
    <property type="term" value="P:guanosine tetraphosphate metabolic process"/>
    <property type="evidence" value="ECO:0007669"/>
    <property type="project" value="InterPro"/>
</dbReference>
<dbReference type="InterPro" id="IPR012676">
    <property type="entry name" value="TGS-like"/>
</dbReference>
<dbReference type="SUPFAM" id="SSF81301">
    <property type="entry name" value="Nucleotidyltransferase"/>
    <property type="match status" value="1"/>
</dbReference>
<dbReference type="InterPro" id="IPR004095">
    <property type="entry name" value="TGS"/>
</dbReference>
<dbReference type="PANTHER" id="PTHR21262:SF31">
    <property type="entry name" value="GTP PYROPHOSPHOKINASE"/>
    <property type="match status" value="1"/>
</dbReference>
<dbReference type="InterPro" id="IPR003607">
    <property type="entry name" value="HD/PDEase_dom"/>
</dbReference>
<dbReference type="PROSITE" id="PS51671">
    <property type="entry name" value="ACT"/>
    <property type="match status" value="1"/>
</dbReference>
<evidence type="ECO:0000256" key="2">
    <source>
        <dbReference type="ARBA" id="ARBA00013251"/>
    </source>
</evidence>
<dbReference type="InterPro" id="IPR033655">
    <property type="entry name" value="TGS_RelA/SpoT"/>
</dbReference>
<feature type="domain" description="TGS" evidence="12">
    <location>
        <begin position="402"/>
        <end position="463"/>
    </location>
</feature>
<gene>
    <name evidence="13" type="ORF">J2Z48_001936</name>
</gene>
<dbReference type="GO" id="GO:0008728">
    <property type="term" value="F:GTP diphosphokinase activity"/>
    <property type="evidence" value="ECO:0007669"/>
    <property type="project" value="UniProtKB-EC"/>
</dbReference>
<dbReference type="InterPro" id="IPR012675">
    <property type="entry name" value="Beta-grasp_dom_sf"/>
</dbReference>
<accession>A0AAJ1WT82</accession>
<dbReference type="Pfam" id="PF13291">
    <property type="entry name" value="ACT_4"/>
    <property type="match status" value="1"/>
</dbReference>
<dbReference type="EC" id="2.7.6.5" evidence="2"/>
<dbReference type="CDD" id="cd00077">
    <property type="entry name" value="HDc"/>
    <property type="match status" value="1"/>
</dbReference>
<dbReference type="FunFam" id="1.10.3210.10:FF:000001">
    <property type="entry name" value="GTP pyrophosphokinase RelA"/>
    <property type="match status" value="1"/>
</dbReference>
<dbReference type="InterPro" id="IPR004811">
    <property type="entry name" value="RelA/Spo_fam"/>
</dbReference>
<dbReference type="GO" id="GO:0005525">
    <property type="term" value="F:GTP binding"/>
    <property type="evidence" value="ECO:0007669"/>
    <property type="project" value="UniProtKB-KW"/>
</dbReference>
<dbReference type="SMART" id="SM00471">
    <property type="entry name" value="HDc"/>
    <property type="match status" value="1"/>
</dbReference>
<dbReference type="EMBL" id="JAUSUV010000007">
    <property type="protein sequence ID" value="MDQ0417763.1"/>
    <property type="molecule type" value="Genomic_DNA"/>
</dbReference>
<dbReference type="Pfam" id="PF04607">
    <property type="entry name" value="RelA_SpoT"/>
    <property type="match status" value="1"/>
</dbReference>
<dbReference type="PROSITE" id="PS51880">
    <property type="entry name" value="TGS"/>
    <property type="match status" value="1"/>
</dbReference>
<evidence type="ECO:0000256" key="3">
    <source>
        <dbReference type="ARBA" id="ARBA00019852"/>
    </source>
</evidence>
<feature type="domain" description="ACT" evidence="10">
    <location>
        <begin position="663"/>
        <end position="737"/>
    </location>
</feature>
<dbReference type="GO" id="GO:0005886">
    <property type="term" value="C:plasma membrane"/>
    <property type="evidence" value="ECO:0007669"/>
    <property type="project" value="TreeGrafter"/>
</dbReference>
<organism evidence="13 14">
    <name type="scientific">Croceifilum oryzae</name>
    <dbReference type="NCBI Taxonomy" id="1553429"/>
    <lineage>
        <taxon>Bacteria</taxon>
        <taxon>Bacillati</taxon>
        <taxon>Bacillota</taxon>
        <taxon>Bacilli</taxon>
        <taxon>Bacillales</taxon>
        <taxon>Thermoactinomycetaceae</taxon>
        <taxon>Croceifilum</taxon>
    </lineage>
</organism>
<comment type="similarity">
    <text evidence="9">Belongs to the relA/spoT family.</text>
</comment>
<comment type="caution">
    <text evidence="13">The sequence shown here is derived from an EMBL/GenBank/DDBJ whole genome shotgun (WGS) entry which is preliminary data.</text>
</comment>
<dbReference type="FunFam" id="3.10.20.30:FF:000002">
    <property type="entry name" value="GTP pyrophosphokinase (RelA/SpoT)"/>
    <property type="match status" value="1"/>
</dbReference>
<evidence type="ECO:0000256" key="5">
    <source>
        <dbReference type="ARBA" id="ARBA00029754"/>
    </source>
</evidence>
<keyword evidence="4" id="KW-0547">Nucleotide-binding</keyword>